<keyword evidence="9" id="KW-0238">DNA-binding</keyword>
<evidence type="ECO:0000256" key="10">
    <source>
        <dbReference type="ARBA" id="ARBA00023204"/>
    </source>
</evidence>
<keyword evidence="3 15" id="KW-0547">Nucleotide-binding</keyword>
<organism evidence="19 20">
    <name type="scientific">Candidatus Falkowbacteria bacterium CG1_02_37_44</name>
    <dbReference type="NCBI Taxonomy" id="1805146"/>
    <lineage>
        <taxon>Bacteria</taxon>
        <taxon>Candidatus Falkowiibacteriota</taxon>
    </lineage>
</organism>
<evidence type="ECO:0000259" key="18">
    <source>
        <dbReference type="PROSITE" id="PS51217"/>
    </source>
</evidence>
<gene>
    <name evidence="19" type="ORF">AUJ27_04200</name>
</gene>
<keyword evidence="6 15" id="KW-0347">Helicase</keyword>
<dbReference type="InterPro" id="IPR038726">
    <property type="entry name" value="PDDEXK_AddAB-type"/>
</dbReference>
<dbReference type="Gene3D" id="1.10.10.160">
    <property type="match status" value="1"/>
</dbReference>
<dbReference type="InterPro" id="IPR027417">
    <property type="entry name" value="P-loop_NTPase"/>
</dbReference>
<sequence>MEQDLMEKLNKEQFEAVRHNGGPLLIVAGAGTGKTTVITQKIAYIINQGLAGAEEILALTFTEKAAGEMEERVDRLFPLGYTDLWISTFHSFAERILKNHGLDIGLPDDFKLLNEFEQWALIRKNLDKFNLDYYQPAGNPTKFIKYLIKHFSRLKDEDIAPADYLQYGEELKGNLDGTMSGGKGKFSLLTKEGTKGRSRGTIQSHPKTPPNPPLRKGRENNEDDDGIALTKEIAIQEVARINEVANAYHIYQNLLLEAGALDFGDLINYCLKLFRARPMILEKYRGQFKYILVDEFQDTNWAQYELIKMLLGPKKNLIVCADDDQSIYRFRGASMSNVLEFIKDFPDAKKVTLVKNYRSQQNILDLSYNFIQLNNPNRLEYQLNKQRSAGKKKPSLVKLNKRLIAQTNGRGEVEAIKGEDLYDEIKLVIKKIIELEKRDEEATWNDFAILIRANDAAKEFSAYLELAGVPYQFLAFRGLYAKPIIMDIIAYLKLLDDYHESRAMFRVLNIPVFNFSYQELVNFNYWANKKSWSLYEVFKSAANFIQSKKILDKINAVLNLIAKHSIMARERIASEIIIAFLEDSGYLKYLTKADEAKTKEPIAYLNQFMKRAQAFQKGSDDKSVKAFLNELAMEIDSGDEGSIAPDGEAGPEAVKIMTVHGGKGLEFKYVFIVNMVDKRFPTIPRQEMIKIPDALIKEILPAGDIHLEEERRLFYVAMTRAKEGLYFSWSPDYGGARKKKPSRFLEEIGLVSKKNLIGDESEKIFNSSRHRDPASRRQFSIFKQFPISNRQTNHKLEILNPKSEIRNFSMPTYFSYTQLAAFSHCPYQYRFAHILRVPARGKAVFSFGQTMHATMQKVFELLREKTGFDQGDLFAAKTPNRNEAEKINITLAEIIKIYEKSWIDDWFASKKQKEEYKTKGKVILKEFFIKYKDNWPRTLYIEKGFKMKIKSQSKLYTVRGKIDRIDESDGVLRIIDYKTGLPKQKLTIENKEQLLIYQMAAADLFKQPISSVVFYYLENNSEEEFLGTADELDKIKNKVINTIEEIAKGEFPPRPSNLCAFCDFFDICEFRKT</sequence>
<dbReference type="GO" id="GO:0000725">
    <property type="term" value="P:recombinational repair"/>
    <property type="evidence" value="ECO:0007669"/>
    <property type="project" value="TreeGrafter"/>
</dbReference>
<dbReference type="Pfam" id="PF13361">
    <property type="entry name" value="UvrD_C"/>
    <property type="match status" value="1"/>
</dbReference>
<dbReference type="GO" id="GO:0043138">
    <property type="term" value="F:3'-5' DNA helicase activity"/>
    <property type="evidence" value="ECO:0007669"/>
    <property type="project" value="UniProtKB-EC"/>
</dbReference>
<dbReference type="PANTHER" id="PTHR11070:SF2">
    <property type="entry name" value="ATP-DEPENDENT DNA HELICASE SRS2"/>
    <property type="match status" value="1"/>
</dbReference>
<dbReference type="Pfam" id="PF00580">
    <property type="entry name" value="UvrD-helicase"/>
    <property type="match status" value="1"/>
</dbReference>
<evidence type="ECO:0000256" key="16">
    <source>
        <dbReference type="SAM" id="MobiDB-lite"/>
    </source>
</evidence>
<dbReference type="Gene3D" id="3.90.320.10">
    <property type="match status" value="1"/>
</dbReference>
<comment type="catalytic activity">
    <reaction evidence="14">
        <text>ATP + H2O = ADP + phosphate + H(+)</text>
        <dbReference type="Rhea" id="RHEA:13065"/>
        <dbReference type="ChEBI" id="CHEBI:15377"/>
        <dbReference type="ChEBI" id="CHEBI:15378"/>
        <dbReference type="ChEBI" id="CHEBI:30616"/>
        <dbReference type="ChEBI" id="CHEBI:43474"/>
        <dbReference type="ChEBI" id="CHEBI:456216"/>
        <dbReference type="EC" id="5.6.2.4"/>
    </reaction>
</comment>
<name>A0A1J4T4L2_9BACT</name>
<dbReference type="InterPro" id="IPR014016">
    <property type="entry name" value="UvrD-like_ATP-bd"/>
</dbReference>
<keyword evidence="2" id="KW-0540">Nuclease</keyword>
<reference evidence="19 20" key="1">
    <citation type="journal article" date="2016" name="Environ. Microbiol.">
        <title>Genomic resolution of a cold subsurface aquifer community provides metabolic insights for novel microbes adapted to high CO concentrations.</title>
        <authorList>
            <person name="Probst A.J."/>
            <person name="Castelle C.J."/>
            <person name="Singh A."/>
            <person name="Brown C.T."/>
            <person name="Anantharaman K."/>
            <person name="Sharon I."/>
            <person name="Hug L.A."/>
            <person name="Burstein D."/>
            <person name="Emerson J.B."/>
            <person name="Thomas B.C."/>
            <person name="Banfield J.F."/>
        </authorList>
    </citation>
    <scope>NUCLEOTIDE SEQUENCE [LARGE SCALE GENOMIC DNA]</scope>
    <source>
        <strain evidence="19">CG1_02_37_44</strain>
    </source>
</reference>
<comment type="catalytic activity">
    <reaction evidence="12">
        <text>Couples ATP hydrolysis with the unwinding of duplex DNA by translocating in the 3'-5' direction.</text>
        <dbReference type="EC" id="5.6.2.4"/>
    </reaction>
</comment>
<dbReference type="GO" id="GO:0003677">
    <property type="term" value="F:DNA binding"/>
    <property type="evidence" value="ECO:0007669"/>
    <property type="project" value="UniProtKB-KW"/>
</dbReference>
<evidence type="ECO:0000256" key="2">
    <source>
        <dbReference type="ARBA" id="ARBA00022722"/>
    </source>
</evidence>
<feature type="domain" description="UvrD-like helicase C-terminal" evidence="18">
    <location>
        <begin position="361"/>
        <end position="664"/>
    </location>
</feature>
<evidence type="ECO:0000256" key="12">
    <source>
        <dbReference type="ARBA" id="ARBA00034617"/>
    </source>
</evidence>
<dbReference type="InterPro" id="IPR014017">
    <property type="entry name" value="DNA_helicase_UvrD-like_C"/>
</dbReference>
<dbReference type="Gene3D" id="1.10.486.10">
    <property type="entry name" value="PCRA, domain 4"/>
    <property type="match status" value="1"/>
</dbReference>
<feature type="region of interest" description="Disordered" evidence="16">
    <location>
        <begin position="193"/>
        <end position="223"/>
    </location>
</feature>
<feature type="binding site" evidence="15">
    <location>
        <begin position="28"/>
        <end position="35"/>
    </location>
    <ligand>
        <name>ATP</name>
        <dbReference type="ChEBI" id="CHEBI:30616"/>
    </ligand>
</feature>
<evidence type="ECO:0000256" key="9">
    <source>
        <dbReference type="ARBA" id="ARBA00023125"/>
    </source>
</evidence>
<dbReference type="PROSITE" id="PS51217">
    <property type="entry name" value="UVRD_HELICASE_CTER"/>
    <property type="match status" value="1"/>
</dbReference>
<dbReference type="EC" id="5.6.2.4" evidence="13"/>
<dbReference type="STRING" id="1805146.AUJ27_04200"/>
<evidence type="ECO:0000256" key="6">
    <source>
        <dbReference type="ARBA" id="ARBA00022806"/>
    </source>
</evidence>
<comment type="similarity">
    <text evidence="1">Belongs to the helicase family. UvrD subfamily.</text>
</comment>
<feature type="domain" description="UvrD-like helicase ATP-binding" evidence="17">
    <location>
        <begin position="7"/>
        <end position="360"/>
    </location>
</feature>
<evidence type="ECO:0000259" key="17">
    <source>
        <dbReference type="PROSITE" id="PS51198"/>
    </source>
</evidence>
<dbReference type="Pfam" id="PF12705">
    <property type="entry name" value="PDDEXK_1"/>
    <property type="match status" value="1"/>
</dbReference>
<evidence type="ECO:0000256" key="14">
    <source>
        <dbReference type="ARBA" id="ARBA00048988"/>
    </source>
</evidence>
<evidence type="ECO:0000256" key="11">
    <source>
        <dbReference type="ARBA" id="ARBA00023235"/>
    </source>
</evidence>
<keyword evidence="10" id="KW-0234">DNA repair</keyword>
<evidence type="ECO:0000256" key="4">
    <source>
        <dbReference type="ARBA" id="ARBA00022763"/>
    </source>
</evidence>
<comment type="caution">
    <text evidence="19">The sequence shown here is derived from an EMBL/GenBank/DDBJ whole genome shotgun (WGS) entry which is preliminary data.</text>
</comment>
<dbReference type="SUPFAM" id="SSF52980">
    <property type="entry name" value="Restriction endonuclease-like"/>
    <property type="match status" value="1"/>
</dbReference>
<dbReference type="Gene3D" id="3.40.50.300">
    <property type="entry name" value="P-loop containing nucleotide triphosphate hydrolases"/>
    <property type="match status" value="3"/>
</dbReference>
<dbReference type="InterPro" id="IPR000212">
    <property type="entry name" value="DNA_helicase_UvrD/REP"/>
</dbReference>
<keyword evidence="7" id="KW-0269">Exonuclease</keyword>
<keyword evidence="5 15" id="KW-0378">Hydrolase</keyword>
<keyword evidence="8 15" id="KW-0067">ATP-binding</keyword>
<evidence type="ECO:0000256" key="13">
    <source>
        <dbReference type="ARBA" id="ARBA00034808"/>
    </source>
</evidence>
<dbReference type="SUPFAM" id="SSF52540">
    <property type="entry name" value="P-loop containing nucleoside triphosphate hydrolases"/>
    <property type="match status" value="1"/>
</dbReference>
<proteinExistence type="inferred from homology"/>
<dbReference type="InterPro" id="IPR011604">
    <property type="entry name" value="PDDEXK-like_dom_sf"/>
</dbReference>
<evidence type="ECO:0000256" key="15">
    <source>
        <dbReference type="PROSITE-ProRule" id="PRU00560"/>
    </source>
</evidence>
<dbReference type="AlphaFoldDB" id="A0A1J4T4L2"/>
<evidence type="ECO:0000313" key="20">
    <source>
        <dbReference type="Proteomes" id="UP000183192"/>
    </source>
</evidence>
<dbReference type="InterPro" id="IPR011335">
    <property type="entry name" value="Restrct_endonuc-II-like"/>
</dbReference>
<dbReference type="EMBL" id="MNUU01000079">
    <property type="protein sequence ID" value="OIO06440.1"/>
    <property type="molecule type" value="Genomic_DNA"/>
</dbReference>
<dbReference type="PROSITE" id="PS51198">
    <property type="entry name" value="UVRD_HELICASE_ATP_BIND"/>
    <property type="match status" value="1"/>
</dbReference>
<evidence type="ECO:0000256" key="3">
    <source>
        <dbReference type="ARBA" id="ARBA00022741"/>
    </source>
</evidence>
<protein>
    <recommendedName>
        <fullName evidence="13">DNA 3'-5' helicase</fullName>
        <ecNumber evidence="13">5.6.2.4</ecNumber>
    </recommendedName>
</protein>
<evidence type="ECO:0000256" key="8">
    <source>
        <dbReference type="ARBA" id="ARBA00022840"/>
    </source>
</evidence>
<dbReference type="PANTHER" id="PTHR11070">
    <property type="entry name" value="UVRD / RECB / PCRA DNA HELICASE FAMILY MEMBER"/>
    <property type="match status" value="1"/>
</dbReference>
<keyword evidence="4" id="KW-0227">DNA damage</keyword>
<dbReference type="CDD" id="cd17932">
    <property type="entry name" value="DEXQc_UvrD"/>
    <property type="match status" value="1"/>
</dbReference>
<evidence type="ECO:0000256" key="7">
    <source>
        <dbReference type="ARBA" id="ARBA00022839"/>
    </source>
</evidence>
<dbReference type="Proteomes" id="UP000183192">
    <property type="component" value="Unassembled WGS sequence"/>
</dbReference>
<keyword evidence="11" id="KW-0413">Isomerase</keyword>
<evidence type="ECO:0000256" key="1">
    <source>
        <dbReference type="ARBA" id="ARBA00009922"/>
    </source>
</evidence>
<evidence type="ECO:0000313" key="19">
    <source>
        <dbReference type="EMBL" id="OIO06440.1"/>
    </source>
</evidence>
<accession>A0A1J4T4L2</accession>
<evidence type="ECO:0000256" key="5">
    <source>
        <dbReference type="ARBA" id="ARBA00022801"/>
    </source>
</evidence>
<dbReference type="GO" id="GO:0004527">
    <property type="term" value="F:exonuclease activity"/>
    <property type="evidence" value="ECO:0007669"/>
    <property type="project" value="UniProtKB-KW"/>
</dbReference>
<dbReference type="GO" id="GO:0005524">
    <property type="term" value="F:ATP binding"/>
    <property type="evidence" value="ECO:0007669"/>
    <property type="project" value="UniProtKB-UniRule"/>
</dbReference>
<dbReference type="InterPro" id="IPR013986">
    <property type="entry name" value="DExx_box_DNA_helicase_dom_sf"/>
</dbReference>